<dbReference type="HOGENOM" id="CLU_015175_0_0_1"/>
<dbReference type="InterPro" id="IPR052398">
    <property type="entry name" value="Ubiquitin_hydrolase_53/54"/>
</dbReference>
<name>J3N8Y3_ORYBR</name>
<dbReference type="InterPro" id="IPR006865">
    <property type="entry name" value="DUF629"/>
</dbReference>
<sequence>MAAPRPPHPFAMWWPTNRGWLDCDGAFALQADMVACLLAARQDAVGQAMDLVLNYQQSPLAYAILAEAWRRRNNLAMVVAHLRNAVMLAPGCPFISAFLAVTLVSCGSWDEAVAECDRGLSTQLPTDPAMHYCFPKEHVDSMISSRNPEFRIAMCRERIRHLRVSAQKGKRRTARRPEAAPKLPPEILDLDRARDLWSRMSEEERQAFLMVSFEDMKSYYSSRRDHRTVRLLSHAEDFAMGCGWSPYWICPRCYDTFCENAKEFIFHMKVFHIKVDQEVLTSMPTRIPDSEKELLKLWRWEPTQTDGDDLAERTKILRNLKRIVFQLIDMDVMSLHLLFIIHKFIMSWVRPVIPVVVSMCGGCGIGQLSSAHLKDLYKLLELLTGYQHHKSRDGEKKSHEDFLDEITWSKETGTLSFDYRKIASRKMGGSSQADETFDSLFCESLLDDPSEAWVGKWEKCTDHGRGILVKINEALDNLEKKCRWKLSNWKELREIFDSWDHEKDRKPCDPSGSTKFTDLISCLVDKKDGRRPASGVVKSILQMLHLSQAPLHFEFNGETLEQQTVVRPRLLGCICLTHELFGLHIYENRCNCVNEVETKFEYHIDLGIVGKTKLESFSELLKAMESRTGSCGQEVARYSLLYPPHLFMTVFEWKGIEESYINMHKVLISLAAKLDISHIYGVLALVSNTLVGWILIWVILILFCQSAGSWQESLQRYSQANLHPEILFFERIISGRDQTAP</sequence>
<dbReference type="PANTHER" id="PTHR22975:SF19">
    <property type="entry name" value="EXPRESSED PROTEIN"/>
    <property type="match status" value="1"/>
</dbReference>
<dbReference type="GO" id="GO:0016787">
    <property type="term" value="F:hydrolase activity"/>
    <property type="evidence" value="ECO:0007669"/>
    <property type="project" value="UniProtKB-KW"/>
</dbReference>
<keyword evidence="2" id="KW-0378">Hydrolase</keyword>
<evidence type="ECO:0000256" key="2">
    <source>
        <dbReference type="ARBA" id="ARBA00022801"/>
    </source>
</evidence>
<dbReference type="PANTHER" id="PTHR22975">
    <property type="entry name" value="UBIQUITIN SPECIFIC PROTEINASE"/>
    <property type="match status" value="1"/>
</dbReference>
<dbReference type="InterPro" id="IPR011990">
    <property type="entry name" value="TPR-like_helical_dom_sf"/>
</dbReference>
<keyword evidence="3" id="KW-0472">Membrane</keyword>
<evidence type="ECO:0000313" key="6">
    <source>
        <dbReference type="Proteomes" id="UP000006038"/>
    </source>
</evidence>
<reference evidence="5" key="1">
    <citation type="journal article" date="2013" name="Nat. Commun.">
        <title>Whole-genome sequencing of Oryza brachyantha reveals mechanisms underlying Oryza genome evolution.</title>
        <authorList>
            <person name="Chen J."/>
            <person name="Huang Q."/>
            <person name="Gao D."/>
            <person name="Wang J."/>
            <person name="Lang Y."/>
            <person name="Liu T."/>
            <person name="Li B."/>
            <person name="Bai Z."/>
            <person name="Luis Goicoechea J."/>
            <person name="Liang C."/>
            <person name="Chen C."/>
            <person name="Zhang W."/>
            <person name="Sun S."/>
            <person name="Liao Y."/>
            <person name="Zhang X."/>
            <person name="Yang L."/>
            <person name="Song C."/>
            <person name="Wang M."/>
            <person name="Shi J."/>
            <person name="Liu G."/>
            <person name="Liu J."/>
            <person name="Zhou H."/>
            <person name="Zhou W."/>
            <person name="Yu Q."/>
            <person name="An N."/>
            <person name="Chen Y."/>
            <person name="Cai Q."/>
            <person name="Wang B."/>
            <person name="Liu B."/>
            <person name="Min J."/>
            <person name="Huang Y."/>
            <person name="Wu H."/>
            <person name="Li Z."/>
            <person name="Zhang Y."/>
            <person name="Yin Y."/>
            <person name="Song W."/>
            <person name="Jiang J."/>
            <person name="Jackson S.A."/>
            <person name="Wing R.A."/>
            <person name="Wang J."/>
            <person name="Chen M."/>
        </authorList>
    </citation>
    <scope>NUCLEOTIDE SEQUENCE [LARGE SCALE GENOMIC DNA]</scope>
    <source>
        <strain evidence="5">cv. IRGC 101232</strain>
    </source>
</reference>
<proteinExistence type="predicted"/>
<feature type="domain" description="DUF629" evidence="4">
    <location>
        <begin position="194"/>
        <end position="304"/>
    </location>
</feature>
<dbReference type="SUPFAM" id="SSF48452">
    <property type="entry name" value="TPR-like"/>
    <property type="match status" value="1"/>
</dbReference>
<dbReference type="Gramene" id="OB11G22690.1">
    <property type="protein sequence ID" value="OB11G22690.1"/>
    <property type="gene ID" value="OB11G22690"/>
</dbReference>
<keyword evidence="3" id="KW-0812">Transmembrane</keyword>
<reference evidence="5" key="2">
    <citation type="submission" date="2013-04" db="UniProtKB">
        <authorList>
            <consortium name="EnsemblPlants"/>
        </authorList>
    </citation>
    <scope>IDENTIFICATION</scope>
</reference>
<keyword evidence="6" id="KW-1185">Reference proteome</keyword>
<protein>
    <recommendedName>
        <fullName evidence="4">DUF629 domain-containing protein</fullName>
    </recommendedName>
</protein>
<feature type="transmembrane region" description="Helical" evidence="3">
    <location>
        <begin position="679"/>
        <end position="703"/>
    </location>
</feature>
<dbReference type="Proteomes" id="UP000006038">
    <property type="component" value="Chromosome 11"/>
</dbReference>
<evidence type="ECO:0000256" key="1">
    <source>
        <dbReference type="ARBA" id="ARBA00022786"/>
    </source>
</evidence>
<dbReference type="Pfam" id="PF04780">
    <property type="entry name" value="DUF629"/>
    <property type="match status" value="1"/>
</dbReference>
<dbReference type="EnsemblPlants" id="OB11G22690.1">
    <property type="protein sequence ID" value="OB11G22690.1"/>
    <property type="gene ID" value="OB11G22690"/>
</dbReference>
<evidence type="ECO:0000313" key="5">
    <source>
        <dbReference type="EnsemblPlants" id="OB11G22690.1"/>
    </source>
</evidence>
<dbReference type="AlphaFoldDB" id="J3N8Y3"/>
<evidence type="ECO:0000256" key="3">
    <source>
        <dbReference type="SAM" id="Phobius"/>
    </source>
</evidence>
<accession>J3N8Y3</accession>
<evidence type="ECO:0000259" key="4">
    <source>
        <dbReference type="Pfam" id="PF04780"/>
    </source>
</evidence>
<dbReference type="Gene3D" id="1.25.40.10">
    <property type="entry name" value="Tetratricopeptide repeat domain"/>
    <property type="match status" value="1"/>
</dbReference>
<keyword evidence="3" id="KW-1133">Transmembrane helix</keyword>
<keyword evidence="1" id="KW-0833">Ubl conjugation pathway</keyword>
<organism evidence="5">
    <name type="scientific">Oryza brachyantha</name>
    <name type="common">malo sina</name>
    <dbReference type="NCBI Taxonomy" id="4533"/>
    <lineage>
        <taxon>Eukaryota</taxon>
        <taxon>Viridiplantae</taxon>
        <taxon>Streptophyta</taxon>
        <taxon>Embryophyta</taxon>
        <taxon>Tracheophyta</taxon>
        <taxon>Spermatophyta</taxon>
        <taxon>Magnoliopsida</taxon>
        <taxon>Liliopsida</taxon>
        <taxon>Poales</taxon>
        <taxon>Poaceae</taxon>
        <taxon>BOP clade</taxon>
        <taxon>Oryzoideae</taxon>
        <taxon>Oryzeae</taxon>
        <taxon>Oryzinae</taxon>
        <taxon>Oryza</taxon>
    </lineage>
</organism>